<dbReference type="eggNOG" id="ENOG5033SAH">
    <property type="taxonomic scope" value="Bacteria"/>
</dbReference>
<evidence type="ECO:0000313" key="2">
    <source>
        <dbReference type="EMBL" id="EFU77306.1"/>
    </source>
</evidence>
<protein>
    <submittedName>
        <fullName evidence="2">Uncharacterized protein</fullName>
    </submittedName>
</protein>
<keyword evidence="1" id="KW-1133">Transmembrane helix</keyword>
<dbReference type="EMBL" id="AEPW01000028">
    <property type="protein sequence ID" value="EFU77306.1"/>
    <property type="molecule type" value="Genomic_DNA"/>
</dbReference>
<organism evidence="2 3">
    <name type="scientific">Lachnoanaerobaculum saburreum DSM 3986</name>
    <dbReference type="NCBI Taxonomy" id="887325"/>
    <lineage>
        <taxon>Bacteria</taxon>
        <taxon>Bacillati</taxon>
        <taxon>Bacillota</taxon>
        <taxon>Clostridia</taxon>
        <taxon>Lachnospirales</taxon>
        <taxon>Lachnospiraceae</taxon>
        <taxon>Lachnoanaerobaculum</taxon>
    </lineage>
</organism>
<gene>
    <name evidence="2" type="ORF">HMPREF0381_0815</name>
</gene>
<dbReference type="Proteomes" id="UP000003434">
    <property type="component" value="Unassembled WGS sequence"/>
</dbReference>
<evidence type="ECO:0000313" key="3">
    <source>
        <dbReference type="Proteomes" id="UP000003434"/>
    </source>
</evidence>
<feature type="transmembrane region" description="Helical" evidence="1">
    <location>
        <begin position="12"/>
        <end position="29"/>
    </location>
</feature>
<name>E6LLI0_9FIRM</name>
<dbReference type="RefSeq" id="WP_008750584.1">
    <property type="nucleotide sequence ID" value="NZ_GL622296.1"/>
</dbReference>
<reference evidence="2 3" key="1">
    <citation type="submission" date="2010-12" db="EMBL/GenBank/DDBJ databases">
        <authorList>
            <person name="Muzny D."/>
            <person name="Qin X."/>
            <person name="Deng J."/>
            <person name="Jiang H."/>
            <person name="Liu Y."/>
            <person name="Qu J."/>
            <person name="Song X.-Z."/>
            <person name="Zhang L."/>
            <person name="Thornton R."/>
            <person name="Coyle M."/>
            <person name="Francisco L."/>
            <person name="Jackson L."/>
            <person name="Javaid M."/>
            <person name="Korchina V."/>
            <person name="Kovar C."/>
            <person name="Mata R."/>
            <person name="Mathew T."/>
            <person name="Ngo R."/>
            <person name="Nguyen L."/>
            <person name="Nguyen N."/>
            <person name="Okwuonu G."/>
            <person name="Ongeri F."/>
            <person name="Pham C."/>
            <person name="Simmons D."/>
            <person name="Wilczek-Boney K."/>
            <person name="Hale W."/>
            <person name="Jakkamsetti A."/>
            <person name="Pham P."/>
            <person name="Ruth R."/>
            <person name="San Lucas F."/>
            <person name="Warren J."/>
            <person name="Zhang J."/>
            <person name="Zhao Z."/>
            <person name="Zhou C."/>
            <person name="Zhu D."/>
            <person name="Lee S."/>
            <person name="Bess C."/>
            <person name="Blankenburg K."/>
            <person name="Forbes L."/>
            <person name="Fu Q."/>
            <person name="Gubbala S."/>
            <person name="Hirani K."/>
            <person name="Jayaseelan J.C."/>
            <person name="Lara F."/>
            <person name="Munidasa M."/>
            <person name="Palculict T."/>
            <person name="Patil S."/>
            <person name="Pu L.-L."/>
            <person name="Saada N."/>
            <person name="Tang L."/>
            <person name="Weissenberger G."/>
            <person name="Zhu Y."/>
            <person name="Hemphill L."/>
            <person name="Shang Y."/>
            <person name="Youmans B."/>
            <person name="Ayvaz T."/>
            <person name="Ross M."/>
            <person name="Santibanez J."/>
            <person name="Aqrawi P."/>
            <person name="Gross S."/>
            <person name="Joshi V."/>
            <person name="Fowler G."/>
            <person name="Nazareth L."/>
            <person name="Reid J."/>
            <person name="Worley K."/>
            <person name="Petrosino J."/>
            <person name="Highlander S."/>
            <person name="Gibbs R."/>
        </authorList>
    </citation>
    <scope>NUCLEOTIDE SEQUENCE [LARGE SCALE GENOMIC DNA]</scope>
    <source>
        <strain evidence="2 3">DSM 3986</strain>
    </source>
</reference>
<evidence type="ECO:0000256" key="1">
    <source>
        <dbReference type="SAM" id="Phobius"/>
    </source>
</evidence>
<dbReference type="AlphaFoldDB" id="E6LLI0"/>
<keyword evidence="1" id="KW-0472">Membrane</keyword>
<comment type="caution">
    <text evidence="2">The sequence shown here is derived from an EMBL/GenBank/DDBJ whole genome shotgun (WGS) entry which is preliminary data.</text>
</comment>
<accession>E6LLI0</accession>
<keyword evidence="1" id="KW-0812">Transmembrane</keyword>
<sequence>MQNRKLSKNGRGIIGILLVVAFIVSMVFLRDILVKRGVRVVMLTELDYMNAAEYYMQKKYGEKFEGEYVYEGSVYVHPKSKPEWHVVVDFESEGGMTSFHDNYVGYLKKAELEKYIYELVKPIYGECKVYIHPYGFALDDSWNEGTDMRTYESIGMYNAYIFTSKQAESIEEDFKRTCENFINKDLHVGDLLVTYIKKEEFDKFEEGLIDYTFNRLKFYYRISSVYSKVDKIGFDEVDILEGDKNYGKQ</sequence>
<proteinExistence type="predicted"/>
<dbReference type="HOGENOM" id="CLU_1110315_0_0_9"/>